<keyword evidence="5" id="KW-0408">Iron</keyword>
<dbReference type="InterPro" id="IPR036396">
    <property type="entry name" value="Cyt_P450_sf"/>
</dbReference>
<comment type="similarity">
    <text evidence="1">Belongs to the cytochrome P450 family.</text>
</comment>
<name>A0ABD1YXB3_9MARC</name>
<accession>A0ABD1YXB3</accession>
<proteinExistence type="inferred from homology"/>
<keyword evidence="2" id="KW-0349">Heme</keyword>
<keyword evidence="8" id="KW-1185">Reference proteome</keyword>
<keyword evidence="6" id="KW-0503">Monooxygenase</keyword>
<keyword evidence="3" id="KW-0479">Metal-binding</keyword>
<evidence type="ECO:0008006" key="9">
    <source>
        <dbReference type="Google" id="ProtNLM"/>
    </source>
</evidence>
<dbReference type="Pfam" id="PF00067">
    <property type="entry name" value="p450"/>
    <property type="match status" value="1"/>
</dbReference>
<gene>
    <name evidence="7" type="ORF">R1flu_006675</name>
</gene>
<evidence type="ECO:0000256" key="5">
    <source>
        <dbReference type="ARBA" id="ARBA00023004"/>
    </source>
</evidence>
<evidence type="ECO:0000256" key="2">
    <source>
        <dbReference type="ARBA" id="ARBA00022617"/>
    </source>
</evidence>
<dbReference type="GO" id="GO:0046872">
    <property type="term" value="F:metal ion binding"/>
    <property type="evidence" value="ECO:0007669"/>
    <property type="project" value="UniProtKB-KW"/>
</dbReference>
<dbReference type="AlphaFoldDB" id="A0ABD1YXB3"/>
<evidence type="ECO:0000313" key="7">
    <source>
        <dbReference type="EMBL" id="KAL2635196.1"/>
    </source>
</evidence>
<evidence type="ECO:0000256" key="3">
    <source>
        <dbReference type="ARBA" id="ARBA00022723"/>
    </source>
</evidence>
<sequence length="182" mass="20964">MVELQIELVKWSYSILKFSISLPGFAYYNSLKTWKRIVQLLDTIVDEQKLEMAEGRMSNRAKVDILTSLLTVSDEKGKFTSESMIKDNLILFLFVGYDNNSNAFAMIIYFIAKCPHVYKQLVQEHMSIMERKHESDDIGAGALTRDDLSTMKYLWKVLQEALRLQPPTATAFCKATTDIEYN</sequence>
<comment type="caution">
    <text evidence="7">The sequence shown here is derived from an EMBL/GenBank/DDBJ whole genome shotgun (WGS) entry which is preliminary data.</text>
</comment>
<protein>
    <recommendedName>
        <fullName evidence="9">Cytochrome P450</fullName>
    </recommendedName>
</protein>
<reference evidence="7 8" key="1">
    <citation type="submission" date="2024-09" db="EMBL/GenBank/DDBJ databases">
        <title>Chromosome-scale assembly of Riccia fluitans.</title>
        <authorList>
            <person name="Paukszto L."/>
            <person name="Sawicki J."/>
            <person name="Karawczyk K."/>
            <person name="Piernik-Szablinska J."/>
            <person name="Szczecinska M."/>
            <person name="Mazdziarz M."/>
        </authorList>
    </citation>
    <scope>NUCLEOTIDE SEQUENCE [LARGE SCALE GENOMIC DNA]</scope>
    <source>
        <strain evidence="7">Rf_01</strain>
        <tissue evidence="7">Aerial parts of the thallus</tissue>
    </source>
</reference>
<dbReference type="InterPro" id="IPR001128">
    <property type="entry name" value="Cyt_P450"/>
</dbReference>
<dbReference type="Gene3D" id="1.10.630.10">
    <property type="entry name" value="Cytochrome P450"/>
    <property type="match status" value="1"/>
</dbReference>
<organism evidence="7 8">
    <name type="scientific">Riccia fluitans</name>
    <dbReference type="NCBI Taxonomy" id="41844"/>
    <lineage>
        <taxon>Eukaryota</taxon>
        <taxon>Viridiplantae</taxon>
        <taxon>Streptophyta</taxon>
        <taxon>Embryophyta</taxon>
        <taxon>Marchantiophyta</taxon>
        <taxon>Marchantiopsida</taxon>
        <taxon>Marchantiidae</taxon>
        <taxon>Marchantiales</taxon>
        <taxon>Ricciaceae</taxon>
        <taxon>Riccia</taxon>
    </lineage>
</organism>
<evidence type="ECO:0000313" key="8">
    <source>
        <dbReference type="Proteomes" id="UP001605036"/>
    </source>
</evidence>
<evidence type="ECO:0000256" key="4">
    <source>
        <dbReference type="ARBA" id="ARBA00023002"/>
    </source>
</evidence>
<dbReference type="PANTHER" id="PTHR24286">
    <property type="entry name" value="CYTOCHROME P450 26"/>
    <property type="match status" value="1"/>
</dbReference>
<dbReference type="Proteomes" id="UP001605036">
    <property type="component" value="Unassembled WGS sequence"/>
</dbReference>
<evidence type="ECO:0000256" key="6">
    <source>
        <dbReference type="ARBA" id="ARBA00023033"/>
    </source>
</evidence>
<evidence type="ECO:0000256" key="1">
    <source>
        <dbReference type="ARBA" id="ARBA00010617"/>
    </source>
</evidence>
<dbReference type="PANTHER" id="PTHR24286:SF384">
    <property type="entry name" value="P450, PUTATIVE (EUROFUNG)-RELATED"/>
    <property type="match status" value="1"/>
</dbReference>
<dbReference type="EMBL" id="JBHFFA010000003">
    <property type="protein sequence ID" value="KAL2635196.1"/>
    <property type="molecule type" value="Genomic_DNA"/>
</dbReference>
<dbReference type="GO" id="GO:0004497">
    <property type="term" value="F:monooxygenase activity"/>
    <property type="evidence" value="ECO:0007669"/>
    <property type="project" value="UniProtKB-KW"/>
</dbReference>
<dbReference type="SUPFAM" id="SSF48264">
    <property type="entry name" value="Cytochrome P450"/>
    <property type="match status" value="1"/>
</dbReference>
<keyword evidence="4" id="KW-0560">Oxidoreductase</keyword>